<gene>
    <name evidence="2" type="ORF">Tasa_036_011</name>
</gene>
<evidence type="ECO:0000313" key="2">
    <source>
        <dbReference type="EMBL" id="GAN54993.1"/>
    </source>
</evidence>
<protein>
    <recommendedName>
        <fullName evidence="1">Hedgehog/Intein (Hint) domain-containing protein</fullName>
    </recommendedName>
</protein>
<dbReference type="Gene3D" id="2.160.20.20">
    <property type="match status" value="1"/>
</dbReference>
<dbReference type="EMBL" id="BALE01000036">
    <property type="protein sequence ID" value="GAN54993.1"/>
    <property type="molecule type" value="Genomic_DNA"/>
</dbReference>
<sequence>MSSSLNAFTEGDLVISIVGDGDDSGTYTDNQASPITLEEITTDGQSVGEMVLPQTTTTVDGTTEYAISGEYGSSSEGALELSADGKSLVIGGYGINAATYNAGGAAVYGDARLAQSTSLTGTQYTAVPRVIADVSYDGTVDTSTTVYGVFNTNNIRSVATVDGTSFYIAGQGVKGDDTQGVFEVSDGANTATAIDTSTDAREVEIVNGQLYVSRDSTQGGSDGTSNIGTYGTVLPVSRTTAEVLPNIAGTVTLSAAQENTVNAASVGQTVNLSPEAYFFANATTLYVADSGNPKGGGTGDGGLQKWSYVDGAWHLDYTLSTGLNLVSNSASSGTTGLISLTGKVVGDTVELYATNATVGDLDQTYLYGITDDLNATTAPSDETFTTLVTAAADTNIRGVAFAPGDSSAGSAVTVASGVVSSGLDIASGGSLDVQSGALVQGAVLESGTSGTIEAGGIASGGALAHGATELVLGSASGVAIQGAQVVSAAGASVSDETVTNGGSITLAIKGATASGITLNNGGVLAINGNAAATDTTILSGGTIALESPKATLSGAVTFSGKGTLLVEDISSSGYGDQAVISGFGTGDLIDDTAIGTGATFSTAVSGSDTVVTITSGSVSQSFVFEGETIGSSLALASDGSGGVALSTASATSSSTATVVSSGSILSGAMVSSGQSVTVEAGGTLQAATILSGGTAAVAGLDSGSVISAGGAETLTGSATGDQIYGTQTLATSGASVRSETVLQGGVLSLSIKGTEADNVTVAGGTLSIDGNAVASGTILTQSGVLDLQSPKAAVTGTLTFEGAGTLQQDVAPSTAGTGIGAVVAGFGVGDAIDLVAMTGSATLSQVTSGSDVLVTVTNGTVTESVTFSGSYTEDYFTLQSDGQGGAEIVGDGTPCFCPGTMIRTGQGDRPVESLAIGDRVTTHDGRQRPIRWIGRRSYDGRFIAGRTDILPVLIKAGALGRRLPVRDLVVSPLHAMYLGGVLVPALALVNGQTIVQQRAVEHVDYIHVELDSHDIIFAEGAATETFLDDDSRGMFHNAHEYEALYPDAPRAPALYCAPRVEEGDILEAIRRRLAA</sequence>
<evidence type="ECO:0000313" key="3">
    <source>
        <dbReference type="Proteomes" id="UP000032679"/>
    </source>
</evidence>
<dbReference type="InterPro" id="IPR036844">
    <property type="entry name" value="Hint_dom_sf"/>
</dbReference>
<feature type="domain" description="Hedgehog/Intein (Hint)" evidence="1">
    <location>
        <begin position="894"/>
        <end position="1029"/>
    </location>
</feature>
<comment type="caution">
    <text evidence="2">The sequence shown here is derived from an EMBL/GenBank/DDBJ whole genome shotgun (WGS) entry which is preliminary data.</text>
</comment>
<dbReference type="Pfam" id="PF13403">
    <property type="entry name" value="Hint_2"/>
    <property type="match status" value="1"/>
</dbReference>
<keyword evidence="3" id="KW-1185">Reference proteome</keyword>
<dbReference type="InterPro" id="IPR012332">
    <property type="entry name" value="Autotransporter_pectin_lyase_C"/>
</dbReference>
<dbReference type="STRING" id="1231623.Tasa_036_011"/>
<organism evidence="2 3">
    <name type="scientific">Tanticharoenia sakaeratensis NBRC 103193</name>
    <dbReference type="NCBI Taxonomy" id="1231623"/>
    <lineage>
        <taxon>Bacteria</taxon>
        <taxon>Pseudomonadati</taxon>
        <taxon>Pseudomonadota</taxon>
        <taxon>Alphaproteobacteria</taxon>
        <taxon>Acetobacterales</taxon>
        <taxon>Acetobacteraceae</taxon>
        <taxon>Tanticharoenia</taxon>
    </lineage>
</organism>
<dbReference type="InterPro" id="IPR028992">
    <property type="entry name" value="Hedgehog/Intein_dom"/>
</dbReference>
<dbReference type="AlphaFoldDB" id="A0A0D6MNX8"/>
<dbReference type="Proteomes" id="UP000032679">
    <property type="component" value="Unassembled WGS sequence"/>
</dbReference>
<accession>A0A0D6MNX8</accession>
<dbReference type="OrthoDB" id="6305173at2"/>
<dbReference type="RefSeq" id="WP_053053841.1">
    <property type="nucleotide sequence ID" value="NZ_BALE01000036.1"/>
</dbReference>
<proteinExistence type="predicted"/>
<evidence type="ECO:0000259" key="1">
    <source>
        <dbReference type="Pfam" id="PF13403"/>
    </source>
</evidence>
<name>A0A0D6MNX8_9PROT</name>
<dbReference type="Gene3D" id="2.170.16.10">
    <property type="entry name" value="Hedgehog/Intein (Hint) domain"/>
    <property type="match status" value="1"/>
</dbReference>
<dbReference type="SUPFAM" id="SSF51294">
    <property type="entry name" value="Hedgehog/intein (Hint) domain"/>
    <property type="match status" value="1"/>
</dbReference>
<reference evidence="2 3" key="1">
    <citation type="submission" date="2012-10" db="EMBL/GenBank/DDBJ databases">
        <title>Genome sequencing of Tanticharoenia sakaeratensis NBRC 103193.</title>
        <authorList>
            <person name="Azuma Y."/>
            <person name="Hadano H."/>
            <person name="Hirakawa H."/>
            <person name="Matsushita K."/>
        </authorList>
    </citation>
    <scope>NUCLEOTIDE SEQUENCE [LARGE SCALE GENOMIC DNA]</scope>
    <source>
        <strain evidence="2 3">NBRC 103193</strain>
    </source>
</reference>